<sequence length="81" mass="8252">MRHIPLKPALGLVLAGALLSGCGGGGGDAPPAAPQAQAAMPFMGNSVQSLLQYMNRLIAQTSETSTPEPVDNQPLPVDDTV</sequence>
<evidence type="ECO:0000256" key="1">
    <source>
        <dbReference type="SAM" id="MobiDB-lite"/>
    </source>
</evidence>
<name>A0A6G8IC22_9BURK</name>
<evidence type="ECO:0000313" key="3">
    <source>
        <dbReference type="Proteomes" id="UP000503162"/>
    </source>
</evidence>
<protein>
    <recommendedName>
        <fullName evidence="4">Lipoprotein</fullName>
    </recommendedName>
</protein>
<evidence type="ECO:0008006" key="4">
    <source>
        <dbReference type="Google" id="ProtNLM"/>
    </source>
</evidence>
<dbReference type="EMBL" id="CP049989">
    <property type="protein sequence ID" value="QIM50679.1"/>
    <property type="molecule type" value="Genomic_DNA"/>
</dbReference>
<dbReference type="Proteomes" id="UP000503162">
    <property type="component" value="Chromosome"/>
</dbReference>
<proteinExistence type="predicted"/>
<gene>
    <name evidence="2" type="ORF">G9Q37_00290</name>
</gene>
<evidence type="ECO:0000313" key="2">
    <source>
        <dbReference type="EMBL" id="QIM50679.1"/>
    </source>
</evidence>
<accession>A0A6G8IC22</accession>
<organism evidence="2 3">
    <name type="scientific">Hydrogenophaga crocea</name>
    <dbReference type="NCBI Taxonomy" id="2716225"/>
    <lineage>
        <taxon>Bacteria</taxon>
        <taxon>Pseudomonadati</taxon>
        <taxon>Pseudomonadota</taxon>
        <taxon>Betaproteobacteria</taxon>
        <taxon>Burkholderiales</taxon>
        <taxon>Comamonadaceae</taxon>
        <taxon>Hydrogenophaga</taxon>
    </lineage>
</organism>
<keyword evidence="3" id="KW-1185">Reference proteome</keyword>
<feature type="region of interest" description="Disordered" evidence="1">
    <location>
        <begin position="59"/>
        <end position="81"/>
    </location>
</feature>
<dbReference type="RefSeq" id="WP_166222895.1">
    <property type="nucleotide sequence ID" value="NZ_CP049989.1"/>
</dbReference>
<dbReference type="AlphaFoldDB" id="A0A6G8IC22"/>
<dbReference type="KEGG" id="hcz:G9Q37_00290"/>
<reference evidence="2 3" key="1">
    <citation type="submission" date="2020-03" db="EMBL/GenBank/DDBJ databases">
        <title>Hydrogenophaga sp. nov. isolated from cyanobacterial mat.</title>
        <authorList>
            <person name="Thorat V."/>
            <person name="Kirdat K."/>
            <person name="Tiwarekar B."/>
            <person name="Costa E.D."/>
            <person name="Yadav A."/>
        </authorList>
    </citation>
    <scope>NUCLEOTIDE SEQUENCE [LARGE SCALE GENOMIC DNA]</scope>
    <source>
        <strain evidence="2 3">BA0156</strain>
    </source>
</reference>
<dbReference type="PROSITE" id="PS51257">
    <property type="entry name" value="PROKAR_LIPOPROTEIN"/>
    <property type="match status" value="1"/>
</dbReference>